<dbReference type="InterPro" id="IPR046346">
    <property type="entry name" value="Aminoacid_DH-like_N_sf"/>
</dbReference>
<evidence type="ECO:0000313" key="5">
    <source>
        <dbReference type="EMBL" id="HIZ10006.1"/>
    </source>
</evidence>
<dbReference type="SUPFAM" id="SSF51735">
    <property type="entry name" value="NAD(P)-binding Rossmann-fold domains"/>
    <property type="match status" value="1"/>
</dbReference>
<dbReference type="GO" id="GO:0005829">
    <property type="term" value="C:cytosol"/>
    <property type="evidence" value="ECO:0007669"/>
    <property type="project" value="TreeGrafter"/>
</dbReference>
<dbReference type="GO" id="GO:0009423">
    <property type="term" value="P:chorismate biosynthetic process"/>
    <property type="evidence" value="ECO:0007669"/>
    <property type="project" value="TreeGrafter"/>
</dbReference>
<dbReference type="Proteomes" id="UP000824025">
    <property type="component" value="Unassembled WGS sequence"/>
</dbReference>
<dbReference type="PANTHER" id="PTHR21089:SF1">
    <property type="entry name" value="BIFUNCTIONAL 3-DEHYDROQUINATE DEHYDRATASE_SHIKIMATE DEHYDROGENASE, CHLOROPLASTIC"/>
    <property type="match status" value="1"/>
</dbReference>
<proteinExistence type="predicted"/>
<evidence type="ECO:0000259" key="3">
    <source>
        <dbReference type="Pfam" id="PF01262"/>
    </source>
</evidence>
<dbReference type="Gene3D" id="3.40.50.10860">
    <property type="entry name" value="Leucine Dehydrogenase, chain A, domain 1"/>
    <property type="match status" value="1"/>
</dbReference>
<evidence type="ECO:0000259" key="4">
    <source>
        <dbReference type="Pfam" id="PF08501"/>
    </source>
</evidence>
<dbReference type="InterPro" id="IPR036291">
    <property type="entry name" value="NAD(P)-bd_dom_sf"/>
</dbReference>
<protein>
    <recommendedName>
        <fullName evidence="7">Shikimate dehydrogenase</fullName>
    </recommendedName>
</protein>
<comment type="pathway">
    <text evidence="1">Metabolic intermediate biosynthesis; chorismate biosynthesis; chorismate from D-erythrose 4-phosphate and phosphoenolpyruvate: step 4/7.</text>
</comment>
<dbReference type="GO" id="GO:0019632">
    <property type="term" value="P:shikimate metabolic process"/>
    <property type="evidence" value="ECO:0007669"/>
    <property type="project" value="TreeGrafter"/>
</dbReference>
<feature type="domain" description="Shikimate dehydrogenase substrate binding N-terminal" evidence="4">
    <location>
        <begin position="9"/>
        <end position="90"/>
    </location>
</feature>
<dbReference type="PANTHER" id="PTHR21089">
    <property type="entry name" value="SHIKIMATE DEHYDROGENASE"/>
    <property type="match status" value="1"/>
</dbReference>
<evidence type="ECO:0000256" key="2">
    <source>
        <dbReference type="ARBA" id="ARBA00023141"/>
    </source>
</evidence>
<sequence>MKKIYRMAVIGKDVSKSDSARMHTFDMEGLGSGCTFDLLSVAKEDFDAYAKKLLAEYDAFCVTIPYKLDIIPYLNGMEGDAKTFGAVNVVKGGRGYNTDGVGFMLMLENGGIRPAGKKVLVLGAGGAGRSVIKKLADAGADVYAYDLRVQNLEDVYAEFGCFTPLKELKPADYDIVINVTGVGMHKTEGVSPVGEDLLSRAGAAIDLIYYPRKSEFLRIAESLGKPILNGEGMLFYQAYYGDCIVLGKQPDAAEAKRLFAAYKRKYTD</sequence>
<dbReference type="GO" id="GO:0050661">
    <property type="term" value="F:NADP binding"/>
    <property type="evidence" value="ECO:0007669"/>
    <property type="project" value="TreeGrafter"/>
</dbReference>
<dbReference type="InterPro" id="IPR022893">
    <property type="entry name" value="Shikimate_DH_fam"/>
</dbReference>
<evidence type="ECO:0008006" key="7">
    <source>
        <dbReference type="Google" id="ProtNLM"/>
    </source>
</evidence>
<dbReference type="GO" id="GO:0009073">
    <property type="term" value="P:aromatic amino acid family biosynthetic process"/>
    <property type="evidence" value="ECO:0007669"/>
    <property type="project" value="UniProtKB-KW"/>
</dbReference>
<keyword evidence="2" id="KW-0057">Aromatic amino acid biosynthesis</keyword>
<dbReference type="InterPro" id="IPR007698">
    <property type="entry name" value="AlaDH/PNT_NAD(H)-bd"/>
</dbReference>
<evidence type="ECO:0000313" key="6">
    <source>
        <dbReference type="Proteomes" id="UP000824025"/>
    </source>
</evidence>
<dbReference type="Gene3D" id="3.40.50.720">
    <property type="entry name" value="NAD(P)-binding Rossmann-like Domain"/>
    <property type="match status" value="1"/>
</dbReference>
<organism evidence="5 6">
    <name type="scientific">Candidatus Borkfalkia avicola</name>
    <dbReference type="NCBI Taxonomy" id="2838503"/>
    <lineage>
        <taxon>Bacteria</taxon>
        <taxon>Bacillati</taxon>
        <taxon>Bacillota</taxon>
        <taxon>Clostridia</taxon>
        <taxon>Christensenellales</taxon>
        <taxon>Christensenellaceae</taxon>
        <taxon>Candidatus Borkfalkia</taxon>
    </lineage>
</organism>
<comment type="caution">
    <text evidence="5">The sequence shown here is derived from an EMBL/GenBank/DDBJ whole genome shotgun (WGS) entry which is preliminary data.</text>
</comment>
<dbReference type="AlphaFoldDB" id="A0A9D2D7E0"/>
<name>A0A9D2D7E0_9FIRM</name>
<dbReference type="CDD" id="cd01065">
    <property type="entry name" value="NAD_bind_Shikimate_DH"/>
    <property type="match status" value="1"/>
</dbReference>
<dbReference type="GO" id="GO:0004764">
    <property type="term" value="F:shikimate 3-dehydrogenase (NADP+) activity"/>
    <property type="evidence" value="ECO:0007669"/>
    <property type="project" value="InterPro"/>
</dbReference>
<gene>
    <name evidence="5" type="ORF">H9726_05920</name>
</gene>
<dbReference type="InterPro" id="IPR013708">
    <property type="entry name" value="Shikimate_DH-bd_N"/>
</dbReference>
<dbReference type="Pfam" id="PF08501">
    <property type="entry name" value="Shikimate_dh_N"/>
    <property type="match status" value="1"/>
</dbReference>
<feature type="domain" description="Alanine dehydrogenase/pyridine nucleotide transhydrogenase NAD(H)-binding" evidence="3">
    <location>
        <begin position="104"/>
        <end position="159"/>
    </location>
</feature>
<reference evidence="5" key="2">
    <citation type="submission" date="2021-04" db="EMBL/GenBank/DDBJ databases">
        <authorList>
            <person name="Gilroy R."/>
        </authorList>
    </citation>
    <scope>NUCLEOTIDE SEQUENCE</scope>
    <source>
        <strain evidence="5">CHK192-19661</strain>
    </source>
</reference>
<dbReference type="Pfam" id="PF01262">
    <property type="entry name" value="AlaDh_PNT_C"/>
    <property type="match status" value="1"/>
</dbReference>
<reference evidence="5" key="1">
    <citation type="journal article" date="2021" name="PeerJ">
        <title>Extensive microbial diversity within the chicken gut microbiome revealed by metagenomics and culture.</title>
        <authorList>
            <person name="Gilroy R."/>
            <person name="Ravi A."/>
            <person name="Getino M."/>
            <person name="Pursley I."/>
            <person name="Horton D.L."/>
            <person name="Alikhan N.F."/>
            <person name="Baker D."/>
            <person name="Gharbi K."/>
            <person name="Hall N."/>
            <person name="Watson M."/>
            <person name="Adriaenssens E.M."/>
            <person name="Foster-Nyarko E."/>
            <person name="Jarju S."/>
            <person name="Secka A."/>
            <person name="Antonio M."/>
            <person name="Oren A."/>
            <person name="Chaudhuri R.R."/>
            <person name="La Ragione R."/>
            <person name="Hildebrand F."/>
            <person name="Pallen M.J."/>
        </authorList>
    </citation>
    <scope>NUCLEOTIDE SEQUENCE</scope>
    <source>
        <strain evidence="5">CHK192-19661</strain>
    </source>
</reference>
<dbReference type="SUPFAM" id="SSF53223">
    <property type="entry name" value="Aminoacid dehydrogenase-like, N-terminal domain"/>
    <property type="match status" value="1"/>
</dbReference>
<keyword evidence="2" id="KW-0028">Amino-acid biosynthesis</keyword>
<dbReference type="EMBL" id="DXCF01000031">
    <property type="protein sequence ID" value="HIZ10006.1"/>
    <property type="molecule type" value="Genomic_DNA"/>
</dbReference>
<evidence type="ECO:0000256" key="1">
    <source>
        <dbReference type="ARBA" id="ARBA00004871"/>
    </source>
</evidence>
<accession>A0A9D2D7E0</accession>